<dbReference type="AlphaFoldDB" id="A0A1S3A9B0"/>
<proteinExistence type="predicted"/>
<reference evidence="10" key="2">
    <citation type="submission" date="2025-08" db="UniProtKB">
        <authorList>
            <consortium name="RefSeq"/>
        </authorList>
    </citation>
    <scope>IDENTIFICATION</scope>
</reference>
<dbReference type="GO" id="GO:0030141">
    <property type="term" value="C:secretory granule"/>
    <property type="evidence" value="ECO:0007669"/>
    <property type="project" value="TreeGrafter"/>
</dbReference>
<evidence type="ECO:0000256" key="2">
    <source>
        <dbReference type="ARBA" id="ARBA00022729"/>
    </source>
</evidence>
<dbReference type="InterPro" id="IPR001314">
    <property type="entry name" value="Peptidase_S1A"/>
</dbReference>
<evidence type="ECO:0000256" key="3">
    <source>
        <dbReference type="ARBA" id="ARBA00022801"/>
    </source>
</evidence>
<dbReference type="PROSITE" id="PS50240">
    <property type="entry name" value="TRYPSIN_DOM"/>
    <property type="match status" value="1"/>
</dbReference>
<evidence type="ECO:0000259" key="8">
    <source>
        <dbReference type="PROSITE" id="PS50240"/>
    </source>
</evidence>
<keyword evidence="9" id="KW-1185">Reference proteome</keyword>
<dbReference type="InterPro" id="IPR033116">
    <property type="entry name" value="TRYPSIN_SER"/>
</dbReference>
<evidence type="ECO:0000313" key="9">
    <source>
        <dbReference type="Proteomes" id="UP001652624"/>
    </source>
</evidence>
<dbReference type="PANTHER" id="PTHR24271:SF47">
    <property type="entry name" value="KALLIKREIN-1"/>
    <property type="match status" value="1"/>
</dbReference>
<dbReference type="eggNOG" id="KOG3627">
    <property type="taxonomic scope" value="Eukaryota"/>
</dbReference>
<dbReference type="InterPro" id="IPR018114">
    <property type="entry name" value="TRYPSIN_HIS"/>
</dbReference>
<dbReference type="InterPro" id="IPR009003">
    <property type="entry name" value="Peptidase_S1_PA"/>
</dbReference>
<dbReference type="OrthoDB" id="10061449at2759"/>
<dbReference type="SUPFAM" id="SSF50494">
    <property type="entry name" value="Trypsin-like serine proteases"/>
    <property type="match status" value="1"/>
</dbReference>
<keyword evidence="5" id="KW-1015">Disulfide bond</keyword>
<evidence type="ECO:0000256" key="1">
    <source>
        <dbReference type="ARBA" id="ARBA00022670"/>
    </source>
</evidence>
<evidence type="ECO:0000256" key="5">
    <source>
        <dbReference type="ARBA" id="ARBA00023157"/>
    </source>
</evidence>
<reference evidence="9" key="1">
    <citation type="submission" date="2025-05" db="UniProtKB">
        <authorList>
            <consortium name="RefSeq"/>
        </authorList>
    </citation>
    <scope>NUCLEOTIDE SEQUENCE [LARGE SCALE GENOMIC DNA]</scope>
</reference>
<dbReference type="FunCoup" id="A0A1S3A9B0">
    <property type="interactions" value="8"/>
</dbReference>
<dbReference type="InterPro" id="IPR043504">
    <property type="entry name" value="Peptidase_S1_PA_chymotrypsin"/>
</dbReference>
<dbReference type="PROSITE" id="PS00135">
    <property type="entry name" value="TRYPSIN_SER"/>
    <property type="match status" value="1"/>
</dbReference>
<dbReference type="PANTHER" id="PTHR24271">
    <property type="entry name" value="KALLIKREIN-RELATED"/>
    <property type="match status" value="1"/>
</dbReference>
<dbReference type="CDD" id="cd00190">
    <property type="entry name" value="Tryp_SPc"/>
    <property type="match status" value="1"/>
</dbReference>
<evidence type="ECO:0000256" key="7">
    <source>
        <dbReference type="SAM" id="SignalP"/>
    </source>
</evidence>
<protein>
    <submittedName>
        <fullName evidence="10">Kallikrein-1-like</fullName>
    </submittedName>
</protein>
<dbReference type="InterPro" id="IPR001254">
    <property type="entry name" value="Trypsin_dom"/>
</dbReference>
<dbReference type="FunFam" id="2.40.10.10:FF:000032">
    <property type="entry name" value="Kallikrein 1-related peptidase C9"/>
    <property type="match status" value="1"/>
</dbReference>
<dbReference type="InParanoid" id="A0A1S3A9B0"/>
<dbReference type="GeneID" id="103120812"/>
<dbReference type="GO" id="GO:0003073">
    <property type="term" value="P:regulation of systemic arterial blood pressure"/>
    <property type="evidence" value="ECO:0007669"/>
    <property type="project" value="TreeGrafter"/>
</dbReference>
<evidence type="ECO:0000256" key="4">
    <source>
        <dbReference type="ARBA" id="ARBA00022825"/>
    </source>
</evidence>
<feature type="signal peptide" evidence="7">
    <location>
        <begin position="1"/>
        <end position="17"/>
    </location>
</feature>
<accession>A0A1S3A9B0</accession>
<keyword evidence="1 6" id="KW-0645">Protease</keyword>
<dbReference type="SMART" id="SM00020">
    <property type="entry name" value="Tryp_SPc"/>
    <property type="match status" value="1"/>
</dbReference>
<dbReference type="GO" id="GO:0031638">
    <property type="term" value="P:zymogen activation"/>
    <property type="evidence" value="ECO:0007669"/>
    <property type="project" value="TreeGrafter"/>
</dbReference>
<dbReference type="STRING" id="9365.ENSEEUP00000002782"/>
<keyword evidence="2 7" id="KW-0732">Signal</keyword>
<dbReference type="GO" id="GO:0004252">
    <property type="term" value="F:serine-type endopeptidase activity"/>
    <property type="evidence" value="ECO:0007669"/>
    <property type="project" value="InterPro"/>
</dbReference>
<feature type="chain" id="PRO_5010262596" evidence="7">
    <location>
        <begin position="18"/>
        <end position="261"/>
    </location>
</feature>
<dbReference type="PRINTS" id="PR00722">
    <property type="entry name" value="CHYMOTRYPSIN"/>
</dbReference>
<dbReference type="Gene3D" id="2.40.10.10">
    <property type="entry name" value="Trypsin-like serine proteases"/>
    <property type="match status" value="2"/>
</dbReference>
<dbReference type="Pfam" id="PF00089">
    <property type="entry name" value="Trypsin"/>
    <property type="match status" value="1"/>
</dbReference>
<sequence>MWLLVLVLAFSLVQTGAVPPIQSRIIGGWDCQKNSQPWQVALYHFSNFQCGGTLVHPRWVLTAAHCSSDNYQLWLGRNDLFEDEDTAQFAQVSNSFPHPQFNMSLLINHTAQPGDDYSHDIMLLRLTEPVQITDAVKVMELPTQEPTVGSTCYASGWGSIRPFQFLYPDHLQCVDLQLLSNDYCVRAYPQNITNYMLCAGKLEGGKDTCVGDSGGPLICDGVFQGVTSWGQVPCGAPQHPSVYCRVIDYVDWIKETIAANP</sequence>
<feature type="domain" description="Peptidase S1" evidence="8">
    <location>
        <begin position="25"/>
        <end position="258"/>
    </location>
</feature>
<keyword evidence="4 6" id="KW-0720">Serine protease</keyword>
<name>A0A1S3A9B0_ERIEU</name>
<dbReference type="PROSITE" id="PS00134">
    <property type="entry name" value="TRYPSIN_HIS"/>
    <property type="match status" value="1"/>
</dbReference>
<dbReference type="FunFam" id="2.40.10.10:FF:000042">
    <property type="entry name" value="Kallikrein 1-related peptidase C9"/>
    <property type="match status" value="1"/>
</dbReference>
<keyword evidence="3 6" id="KW-0378">Hydrolase</keyword>
<evidence type="ECO:0000313" key="10">
    <source>
        <dbReference type="RefSeq" id="XP_007531350.1"/>
    </source>
</evidence>
<evidence type="ECO:0000256" key="6">
    <source>
        <dbReference type="RuleBase" id="RU363034"/>
    </source>
</evidence>
<gene>
    <name evidence="10" type="primary">LOC103120812</name>
</gene>
<dbReference type="Proteomes" id="UP001652624">
    <property type="component" value="Chromosome 2"/>
</dbReference>
<dbReference type="RefSeq" id="XP_007531350.1">
    <property type="nucleotide sequence ID" value="XM_007531288.3"/>
</dbReference>
<organism evidence="9 10">
    <name type="scientific">Erinaceus europaeus</name>
    <name type="common">Western European hedgehog</name>
    <dbReference type="NCBI Taxonomy" id="9365"/>
    <lineage>
        <taxon>Eukaryota</taxon>
        <taxon>Metazoa</taxon>
        <taxon>Chordata</taxon>
        <taxon>Craniata</taxon>
        <taxon>Vertebrata</taxon>
        <taxon>Euteleostomi</taxon>
        <taxon>Mammalia</taxon>
        <taxon>Eutheria</taxon>
        <taxon>Laurasiatheria</taxon>
        <taxon>Eulipotyphla</taxon>
        <taxon>Erinaceidae</taxon>
        <taxon>Erinaceinae</taxon>
        <taxon>Erinaceus</taxon>
    </lineage>
</organism>